<dbReference type="EMBL" id="JAQQWK010000009">
    <property type="protein sequence ID" value="KAK8034101.1"/>
    <property type="molecule type" value="Genomic_DNA"/>
</dbReference>
<organism evidence="2 3">
    <name type="scientific">Apiospora rasikravindrae</name>
    <dbReference type="NCBI Taxonomy" id="990691"/>
    <lineage>
        <taxon>Eukaryota</taxon>
        <taxon>Fungi</taxon>
        <taxon>Dikarya</taxon>
        <taxon>Ascomycota</taxon>
        <taxon>Pezizomycotina</taxon>
        <taxon>Sordariomycetes</taxon>
        <taxon>Xylariomycetidae</taxon>
        <taxon>Amphisphaeriales</taxon>
        <taxon>Apiosporaceae</taxon>
        <taxon>Apiospora</taxon>
    </lineage>
</organism>
<evidence type="ECO:0000256" key="1">
    <source>
        <dbReference type="SAM" id="MobiDB-lite"/>
    </source>
</evidence>
<proteinExistence type="predicted"/>
<dbReference type="Proteomes" id="UP001444661">
    <property type="component" value="Unassembled WGS sequence"/>
</dbReference>
<gene>
    <name evidence="2" type="ORF">PG993_009096</name>
</gene>
<name>A0ABR1SJR4_9PEZI</name>
<keyword evidence="3" id="KW-1185">Reference proteome</keyword>
<feature type="region of interest" description="Disordered" evidence="1">
    <location>
        <begin position="1"/>
        <end position="24"/>
    </location>
</feature>
<comment type="caution">
    <text evidence="2">The sequence shown here is derived from an EMBL/GenBank/DDBJ whole genome shotgun (WGS) entry which is preliminary data.</text>
</comment>
<evidence type="ECO:0000313" key="2">
    <source>
        <dbReference type="EMBL" id="KAK8034101.1"/>
    </source>
</evidence>
<sequence>MSHHYTAAEGRAIRAHQRTAKVADRRPWTKTIDNPRLRESEKLARNQARAAHALADQRQNDLRIATELAKQHDAAARIAVDLASQSEVKGGGKSPTPSVGETGCQRSLFDGFRAFMLGSGEEARRVRRSLGTLFEELKDEEAGIISTPRCSITTRTPRHSIDEENVVERALYTFHTPETSFYPEEIIRPDQAHQTQQHISWNIPKRSKGPSTLSAALTVKTYKADKPFFSYY</sequence>
<protein>
    <submittedName>
        <fullName evidence="2">Uncharacterized protein</fullName>
    </submittedName>
</protein>
<accession>A0ABR1SJR4</accession>
<reference evidence="2 3" key="1">
    <citation type="submission" date="2023-01" db="EMBL/GenBank/DDBJ databases">
        <title>Analysis of 21 Apiospora genomes using comparative genomics revels a genus with tremendous synthesis potential of carbohydrate active enzymes and secondary metabolites.</title>
        <authorList>
            <person name="Sorensen T."/>
        </authorList>
    </citation>
    <scope>NUCLEOTIDE SEQUENCE [LARGE SCALE GENOMIC DNA]</scope>
    <source>
        <strain evidence="2 3">CBS 33761</strain>
    </source>
</reference>
<evidence type="ECO:0000313" key="3">
    <source>
        <dbReference type="Proteomes" id="UP001444661"/>
    </source>
</evidence>